<dbReference type="InterPro" id="IPR045242">
    <property type="entry name" value="Syntaxin"/>
</dbReference>
<evidence type="ECO:0000256" key="2">
    <source>
        <dbReference type="ARBA" id="ARBA00022927"/>
    </source>
</evidence>
<gene>
    <name evidence="4" type="ORF">MKW98_011160</name>
</gene>
<dbReference type="Pfam" id="PF05739">
    <property type="entry name" value="SNARE"/>
    <property type="match status" value="1"/>
</dbReference>
<dbReference type="PANTHER" id="PTHR19957:SF38">
    <property type="entry name" value="LD27581P"/>
    <property type="match status" value="1"/>
</dbReference>
<evidence type="ECO:0000313" key="5">
    <source>
        <dbReference type="Proteomes" id="UP001202328"/>
    </source>
</evidence>
<keyword evidence="5" id="KW-1185">Reference proteome</keyword>
<dbReference type="InterPro" id="IPR010989">
    <property type="entry name" value="SNARE"/>
</dbReference>
<comment type="similarity">
    <text evidence="1">Belongs to the syntaxin family.</text>
</comment>
<sequence length="263" mass="29513">MKSFQDLEAGGTFTSKRRDSIIGKQDPIQAVSLGVFEINKSVTTFERLVNDLGTAKDTPQLRRKLRSTRLRIAQLEKYTSAKLKQASEDQRTEVGASEKLASYAKDFEKVLKEFQKAECVATEKEKQYASFAPNSVPSSYIPSEQDRNLDKNPEQRTALIESREQDVFLLDNEIVLNEALIEEREQGIKEIPNQIVEVHEIFKDLAALVHEQGDAIHHIDSNVNNSHTAIEQGNSQLEKAAKTQKSNSPLTCLSVILGLVWSS</sequence>
<dbReference type="AlphaFoldDB" id="A0AAD4TFM5"/>
<proteinExistence type="inferred from homology"/>
<comment type="caution">
    <text evidence="4">The sequence shown here is derived from an EMBL/GenBank/DDBJ whole genome shotgun (WGS) entry which is preliminary data.</text>
</comment>
<dbReference type="SMART" id="SM00503">
    <property type="entry name" value="SynN"/>
    <property type="match status" value="1"/>
</dbReference>
<dbReference type="SMART" id="SM00397">
    <property type="entry name" value="t_SNARE"/>
    <property type="match status" value="1"/>
</dbReference>
<dbReference type="GO" id="GO:0005484">
    <property type="term" value="F:SNAP receptor activity"/>
    <property type="evidence" value="ECO:0007669"/>
    <property type="project" value="TreeGrafter"/>
</dbReference>
<feature type="domain" description="T-SNARE coiled-coil homology" evidence="3">
    <location>
        <begin position="178"/>
        <end position="240"/>
    </location>
</feature>
<dbReference type="Proteomes" id="UP001202328">
    <property type="component" value="Unassembled WGS sequence"/>
</dbReference>
<dbReference type="Gene3D" id="1.20.5.110">
    <property type="match status" value="1"/>
</dbReference>
<dbReference type="PROSITE" id="PS50192">
    <property type="entry name" value="T_SNARE"/>
    <property type="match status" value="1"/>
</dbReference>
<dbReference type="PANTHER" id="PTHR19957">
    <property type="entry name" value="SYNTAXIN"/>
    <property type="match status" value="1"/>
</dbReference>
<organism evidence="4 5">
    <name type="scientific">Papaver atlanticum</name>
    <dbReference type="NCBI Taxonomy" id="357466"/>
    <lineage>
        <taxon>Eukaryota</taxon>
        <taxon>Viridiplantae</taxon>
        <taxon>Streptophyta</taxon>
        <taxon>Embryophyta</taxon>
        <taxon>Tracheophyta</taxon>
        <taxon>Spermatophyta</taxon>
        <taxon>Magnoliopsida</taxon>
        <taxon>Ranunculales</taxon>
        <taxon>Papaveraceae</taxon>
        <taxon>Papaveroideae</taxon>
        <taxon>Papaver</taxon>
    </lineage>
</organism>
<dbReference type="Gene3D" id="1.20.58.70">
    <property type="match status" value="1"/>
</dbReference>
<dbReference type="Pfam" id="PF14523">
    <property type="entry name" value="Syntaxin_2"/>
    <property type="match status" value="1"/>
</dbReference>
<dbReference type="GO" id="GO:0006906">
    <property type="term" value="P:vesicle fusion"/>
    <property type="evidence" value="ECO:0007669"/>
    <property type="project" value="TreeGrafter"/>
</dbReference>
<name>A0AAD4TFM5_9MAGN</name>
<dbReference type="GO" id="GO:0012505">
    <property type="term" value="C:endomembrane system"/>
    <property type="evidence" value="ECO:0007669"/>
    <property type="project" value="TreeGrafter"/>
</dbReference>
<dbReference type="SUPFAM" id="SSF47661">
    <property type="entry name" value="t-snare proteins"/>
    <property type="match status" value="1"/>
</dbReference>
<evidence type="ECO:0000313" key="4">
    <source>
        <dbReference type="EMBL" id="KAI3958472.1"/>
    </source>
</evidence>
<dbReference type="InterPro" id="IPR000727">
    <property type="entry name" value="T_SNARE_dom"/>
</dbReference>
<dbReference type="GO" id="GO:0048278">
    <property type="term" value="P:vesicle docking"/>
    <property type="evidence" value="ECO:0007669"/>
    <property type="project" value="TreeGrafter"/>
</dbReference>
<reference evidence="4" key="1">
    <citation type="submission" date="2022-04" db="EMBL/GenBank/DDBJ databases">
        <title>A functionally conserved STORR gene fusion in Papaver species that diverged 16.8 million years ago.</title>
        <authorList>
            <person name="Catania T."/>
        </authorList>
    </citation>
    <scope>NUCLEOTIDE SEQUENCE</scope>
    <source>
        <strain evidence="4">S-188037</strain>
    </source>
</reference>
<dbReference type="InterPro" id="IPR006011">
    <property type="entry name" value="Syntaxin_N"/>
</dbReference>
<dbReference type="GO" id="GO:0000149">
    <property type="term" value="F:SNARE binding"/>
    <property type="evidence" value="ECO:0007669"/>
    <property type="project" value="TreeGrafter"/>
</dbReference>
<protein>
    <recommendedName>
        <fullName evidence="3">t-SNARE coiled-coil homology domain-containing protein</fullName>
    </recommendedName>
</protein>
<evidence type="ECO:0000259" key="3">
    <source>
        <dbReference type="PROSITE" id="PS50192"/>
    </source>
</evidence>
<accession>A0AAD4TFM5</accession>
<dbReference type="CDD" id="cd15840">
    <property type="entry name" value="SNARE_Qa"/>
    <property type="match status" value="1"/>
</dbReference>
<dbReference type="GO" id="GO:0006886">
    <property type="term" value="P:intracellular protein transport"/>
    <property type="evidence" value="ECO:0007669"/>
    <property type="project" value="TreeGrafter"/>
</dbReference>
<keyword evidence="2" id="KW-0653">Protein transport</keyword>
<keyword evidence="2" id="KW-0813">Transport</keyword>
<dbReference type="EMBL" id="JAJJMB010001160">
    <property type="protein sequence ID" value="KAI3958472.1"/>
    <property type="molecule type" value="Genomic_DNA"/>
</dbReference>
<evidence type="ECO:0000256" key="1">
    <source>
        <dbReference type="ARBA" id="ARBA00009063"/>
    </source>
</evidence>
<dbReference type="GO" id="GO:0031201">
    <property type="term" value="C:SNARE complex"/>
    <property type="evidence" value="ECO:0007669"/>
    <property type="project" value="TreeGrafter"/>
</dbReference>